<keyword evidence="1" id="KW-0472">Membrane</keyword>
<evidence type="ECO:0000256" key="1">
    <source>
        <dbReference type="SAM" id="Phobius"/>
    </source>
</evidence>
<feature type="transmembrane region" description="Helical" evidence="1">
    <location>
        <begin position="66"/>
        <end position="86"/>
    </location>
</feature>
<dbReference type="Proteomes" id="UP000598120">
    <property type="component" value="Unassembled WGS sequence"/>
</dbReference>
<dbReference type="RefSeq" id="WP_188605783.1">
    <property type="nucleotide sequence ID" value="NZ_BMIC01000002.1"/>
</dbReference>
<feature type="transmembrane region" description="Helical" evidence="1">
    <location>
        <begin position="20"/>
        <end position="40"/>
    </location>
</feature>
<name>A0A8J2TS04_9FLAO</name>
<evidence type="ECO:0000313" key="2">
    <source>
        <dbReference type="EMBL" id="GFZ85234.1"/>
    </source>
</evidence>
<proteinExistence type="predicted"/>
<feature type="transmembrane region" description="Helical" evidence="1">
    <location>
        <begin position="123"/>
        <end position="140"/>
    </location>
</feature>
<dbReference type="AlphaFoldDB" id="A0A8J2TS04"/>
<keyword evidence="3" id="KW-1185">Reference proteome</keyword>
<comment type="caution">
    <text evidence="2">The sequence shown here is derived from an EMBL/GenBank/DDBJ whole genome shotgun (WGS) entry which is preliminary data.</text>
</comment>
<feature type="transmembrane region" description="Helical" evidence="1">
    <location>
        <begin position="91"/>
        <end position="111"/>
    </location>
</feature>
<protein>
    <submittedName>
        <fullName evidence="2">Uncharacterized protein</fullName>
    </submittedName>
</protein>
<gene>
    <name evidence="2" type="ORF">GCM10011531_15440</name>
</gene>
<keyword evidence="1" id="KW-1133">Transmembrane helix</keyword>
<keyword evidence="1" id="KW-0812">Transmembrane</keyword>
<evidence type="ECO:0000313" key="3">
    <source>
        <dbReference type="Proteomes" id="UP000598120"/>
    </source>
</evidence>
<dbReference type="EMBL" id="BMIC01000002">
    <property type="protein sequence ID" value="GFZ85234.1"/>
    <property type="molecule type" value="Genomic_DNA"/>
</dbReference>
<organism evidence="2 3">
    <name type="scientific">Aquaticitalea lipolytica</name>
    <dbReference type="NCBI Taxonomy" id="1247562"/>
    <lineage>
        <taxon>Bacteria</taxon>
        <taxon>Pseudomonadati</taxon>
        <taxon>Bacteroidota</taxon>
        <taxon>Flavobacteriia</taxon>
        <taxon>Flavobacteriales</taxon>
        <taxon>Flavobacteriaceae</taxon>
        <taxon>Aquaticitalea</taxon>
    </lineage>
</organism>
<sequence length="177" mass="21024">MTEKSSKYQRTVKNLGRRNLIVGSIIATFIATSPYLFYLYESVPQTQVWNTFLFTYDSQGWGDANLSMWILTGKAIPLIFLLIWFFTCRHWWYHTLLVPISMYIYQIITLFNEDIFKVDEFQLIYLVPVMAIIVPSIYLIRAQMFSKLNDADKSLQELEDEFRIKPTGLWGKIRQYF</sequence>
<reference evidence="2 3" key="1">
    <citation type="journal article" date="2014" name="Int. J. Syst. Evol. Microbiol.">
        <title>Complete genome sequence of Corynebacterium casei LMG S-19264T (=DSM 44701T), isolated from a smear-ripened cheese.</title>
        <authorList>
            <consortium name="US DOE Joint Genome Institute (JGI-PGF)"/>
            <person name="Walter F."/>
            <person name="Albersmeier A."/>
            <person name="Kalinowski J."/>
            <person name="Ruckert C."/>
        </authorList>
    </citation>
    <scope>NUCLEOTIDE SEQUENCE [LARGE SCALE GENOMIC DNA]</scope>
    <source>
        <strain evidence="2 3">CGMCC 1.15295</strain>
    </source>
</reference>
<accession>A0A8J2TS04</accession>